<evidence type="ECO:0000313" key="4">
    <source>
        <dbReference type="Proteomes" id="UP000002009"/>
    </source>
</evidence>
<dbReference type="InterPro" id="IPR006571">
    <property type="entry name" value="TLDc_dom"/>
</dbReference>
<feature type="compositionally biased region" description="Polar residues" evidence="1">
    <location>
        <begin position="1"/>
        <end position="12"/>
    </location>
</feature>
<dbReference type="eggNOG" id="ENOG502S19X">
    <property type="taxonomic scope" value="Eukaryota"/>
</dbReference>
<dbReference type="GeneID" id="8243528"/>
<feature type="region of interest" description="Disordered" evidence="1">
    <location>
        <begin position="297"/>
        <end position="326"/>
    </location>
</feature>
<feature type="region of interest" description="Disordered" evidence="1">
    <location>
        <begin position="1"/>
        <end position="20"/>
    </location>
</feature>
<dbReference type="OMA" id="FLFTWPD"/>
<reference evidence="3 4" key="1">
    <citation type="journal article" date="2009" name="Science">
        <title>Green evolution and dynamic adaptations revealed by genomes of the marine picoeukaryotes Micromonas.</title>
        <authorList>
            <person name="Worden A.Z."/>
            <person name="Lee J.H."/>
            <person name="Mock T."/>
            <person name="Rouze P."/>
            <person name="Simmons M.P."/>
            <person name="Aerts A.L."/>
            <person name="Allen A.E."/>
            <person name="Cuvelier M.L."/>
            <person name="Derelle E."/>
            <person name="Everett M.V."/>
            <person name="Foulon E."/>
            <person name="Grimwood J."/>
            <person name="Gundlach H."/>
            <person name="Henrissat B."/>
            <person name="Napoli C."/>
            <person name="McDonald S.M."/>
            <person name="Parker M.S."/>
            <person name="Rombauts S."/>
            <person name="Salamov A."/>
            <person name="Von Dassow P."/>
            <person name="Badger J.H."/>
            <person name="Coutinho P.M."/>
            <person name="Demir E."/>
            <person name="Dubchak I."/>
            <person name="Gentemann C."/>
            <person name="Eikrem W."/>
            <person name="Gready J.E."/>
            <person name="John U."/>
            <person name="Lanier W."/>
            <person name="Lindquist E.A."/>
            <person name="Lucas S."/>
            <person name="Mayer K.F."/>
            <person name="Moreau H."/>
            <person name="Not F."/>
            <person name="Otillar R."/>
            <person name="Panaud O."/>
            <person name="Pangilinan J."/>
            <person name="Paulsen I."/>
            <person name="Piegu B."/>
            <person name="Poliakov A."/>
            <person name="Robbens S."/>
            <person name="Schmutz J."/>
            <person name="Toulza E."/>
            <person name="Wyss T."/>
            <person name="Zelensky A."/>
            <person name="Zhou K."/>
            <person name="Armbrust E.V."/>
            <person name="Bhattacharya D."/>
            <person name="Goodenough U.W."/>
            <person name="Van de Peer Y."/>
            <person name="Grigoriev I.V."/>
        </authorList>
    </citation>
    <scope>NUCLEOTIDE SEQUENCE [LARGE SCALE GENOMIC DNA]</scope>
    <source>
        <strain evidence="4">RCC299 / NOUM17</strain>
    </source>
</reference>
<dbReference type="AlphaFoldDB" id="C1E6V5"/>
<organism evidence="3 4">
    <name type="scientific">Micromonas commoda (strain RCC299 / NOUM17 / CCMP2709)</name>
    <name type="common">Picoplanktonic green alga</name>
    <dbReference type="NCBI Taxonomy" id="296587"/>
    <lineage>
        <taxon>Eukaryota</taxon>
        <taxon>Viridiplantae</taxon>
        <taxon>Chlorophyta</taxon>
        <taxon>Mamiellophyceae</taxon>
        <taxon>Mamiellales</taxon>
        <taxon>Mamiellaceae</taxon>
        <taxon>Micromonas</taxon>
    </lineage>
</organism>
<name>C1E6V5_MICCC</name>
<feature type="domain" description="TLDc" evidence="2">
    <location>
        <begin position="117"/>
        <end position="183"/>
    </location>
</feature>
<dbReference type="Proteomes" id="UP000002009">
    <property type="component" value="Chromosome 5"/>
</dbReference>
<proteinExistence type="predicted"/>
<evidence type="ECO:0000256" key="1">
    <source>
        <dbReference type="SAM" id="MobiDB-lite"/>
    </source>
</evidence>
<accession>C1E6V5</accession>
<gene>
    <name evidence="3" type="ORF">MICPUN_58790</name>
</gene>
<evidence type="ECO:0000313" key="3">
    <source>
        <dbReference type="EMBL" id="ACO63871.1"/>
    </source>
</evidence>
<keyword evidence="4" id="KW-1185">Reference proteome</keyword>
<dbReference type="STRING" id="296587.C1E6V5"/>
<dbReference type="OrthoDB" id="25620at2759"/>
<dbReference type="RefSeq" id="XP_002502613.1">
    <property type="nucleotide sequence ID" value="XM_002502567.1"/>
</dbReference>
<protein>
    <recommendedName>
        <fullName evidence="2">TLDc domain-containing protein</fullName>
    </recommendedName>
</protein>
<feature type="compositionally biased region" description="Basic and acidic residues" evidence="1">
    <location>
        <begin position="297"/>
        <end position="313"/>
    </location>
</feature>
<sequence>MSVVASATSPGSVVSPRATRVLSRRVAPTARRPTVRVNAGEANDDDQELDFVTRMVMNVFGKDALDDPEPMGLKRMTKEEWPDQWPALVDGTVAELLPTDDTPELKMARAVCKQTQLEFQPLGLAYDANVHGWRASSFHTQLDGQGAAILVATAADGTVFGGYNPKGWLGYGEWLDAISAFLFVYPRGPLGVGGGGKAVKLAKCGGSGMAIIDEDNKGPKWGPDGLQIDLENRTARSRLGTYYDKMPGGGKSMFGGVSLGGGGGAAQLRDLRVYVALGDSEKAKNYVPNMFQFGKGELEKLRENDPKPGEPRGDGGGFKMPKMPWD</sequence>
<dbReference type="KEGG" id="mis:MICPUN_58790"/>
<dbReference type="InParanoid" id="C1E6V5"/>
<dbReference type="Pfam" id="PF07534">
    <property type="entry name" value="TLD"/>
    <property type="match status" value="1"/>
</dbReference>
<evidence type="ECO:0000259" key="2">
    <source>
        <dbReference type="Pfam" id="PF07534"/>
    </source>
</evidence>
<dbReference type="EMBL" id="CP001326">
    <property type="protein sequence ID" value="ACO63871.1"/>
    <property type="molecule type" value="Genomic_DNA"/>
</dbReference>